<comment type="caution">
    <text evidence="1">The sequence shown here is derived from an EMBL/GenBank/DDBJ whole genome shotgun (WGS) entry which is preliminary data.</text>
</comment>
<organism evidence="1 2">
    <name type="scientific">Crotalaria pallida</name>
    <name type="common">Smooth rattlebox</name>
    <name type="synonym">Crotalaria striata</name>
    <dbReference type="NCBI Taxonomy" id="3830"/>
    <lineage>
        <taxon>Eukaryota</taxon>
        <taxon>Viridiplantae</taxon>
        <taxon>Streptophyta</taxon>
        <taxon>Embryophyta</taxon>
        <taxon>Tracheophyta</taxon>
        <taxon>Spermatophyta</taxon>
        <taxon>Magnoliopsida</taxon>
        <taxon>eudicotyledons</taxon>
        <taxon>Gunneridae</taxon>
        <taxon>Pentapetalae</taxon>
        <taxon>rosids</taxon>
        <taxon>fabids</taxon>
        <taxon>Fabales</taxon>
        <taxon>Fabaceae</taxon>
        <taxon>Papilionoideae</taxon>
        <taxon>50 kb inversion clade</taxon>
        <taxon>genistoids sensu lato</taxon>
        <taxon>core genistoids</taxon>
        <taxon>Crotalarieae</taxon>
        <taxon>Crotalaria</taxon>
    </lineage>
</organism>
<dbReference type="Proteomes" id="UP001372338">
    <property type="component" value="Unassembled WGS sequence"/>
</dbReference>
<protein>
    <submittedName>
        <fullName evidence="1">Uncharacterized protein</fullName>
    </submittedName>
</protein>
<proteinExistence type="predicted"/>
<gene>
    <name evidence="1" type="ORF">RIF29_40010</name>
</gene>
<dbReference type="EMBL" id="JAYWIO010000008">
    <property type="protein sequence ID" value="KAK7245175.1"/>
    <property type="molecule type" value="Genomic_DNA"/>
</dbReference>
<sequence length="104" mass="11305">MSKLSSLANYATLCFKYQLPGEDLDALIFVFKDENAAPPNSSSPALNYAPEPKLEREWFVDGLNYVQIQHLERGGDGGGGGLCEEVAVALPCLPDLQFLLEDGD</sequence>
<reference evidence="1 2" key="1">
    <citation type="submission" date="2024-01" db="EMBL/GenBank/DDBJ databases">
        <title>The genomes of 5 underutilized Papilionoideae crops provide insights into root nodulation and disease resistanc.</title>
        <authorList>
            <person name="Yuan L."/>
        </authorList>
    </citation>
    <scope>NUCLEOTIDE SEQUENCE [LARGE SCALE GENOMIC DNA]</scope>
    <source>
        <strain evidence="1">ZHUSHIDOU_FW_LH</strain>
        <tissue evidence="1">Leaf</tissue>
    </source>
</reference>
<keyword evidence="2" id="KW-1185">Reference proteome</keyword>
<evidence type="ECO:0000313" key="2">
    <source>
        <dbReference type="Proteomes" id="UP001372338"/>
    </source>
</evidence>
<dbReference type="AlphaFoldDB" id="A0AAN9HN19"/>
<name>A0AAN9HN19_CROPI</name>
<evidence type="ECO:0000313" key="1">
    <source>
        <dbReference type="EMBL" id="KAK7245175.1"/>
    </source>
</evidence>
<accession>A0AAN9HN19</accession>